<name>A0ABT5FH29_9GAMM</name>
<reference evidence="3 4" key="1">
    <citation type="submission" date="2023-01" db="EMBL/GenBank/DDBJ databases">
        <title>Psychrosphaera sp. nov., isolated from marine algae.</title>
        <authorList>
            <person name="Bayburt H."/>
            <person name="Choi B.J."/>
            <person name="Kim J.M."/>
            <person name="Choi D.G."/>
            <person name="Jeon C.O."/>
        </authorList>
    </citation>
    <scope>NUCLEOTIDE SEQUENCE [LARGE SCALE GENOMIC DNA]</scope>
    <source>
        <strain evidence="3 4">G1-22</strain>
    </source>
</reference>
<feature type="transmembrane region" description="Helical" evidence="1">
    <location>
        <begin position="6"/>
        <end position="25"/>
    </location>
</feature>
<dbReference type="Pfam" id="PF20029">
    <property type="entry name" value="DUF6436"/>
    <property type="match status" value="1"/>
</dbReference>
<sequence length="93" mass="10594">MKSTRWYWAVAMAIWASVVIILLYLTTIKTLTEFDPKQQLVTQAASSSFDQDFKARIQQYAPQLNNTVVHFSQSQCNCNKAAEEHINSVKLLA</sequence>
<proteinExistence type="predicted"/>
<dbReference type="EMBL" id="JAQOMS010000002">
    <property type="protein sequence ID" value="MDC2890500.1"/>
    <property type="molecule type" value="Genomic_DNA"/>
</dbReference>
<keyword evidence="1" id="KW-0472">Membrane</keyword>
<accession>A0ABT5FH29</accession>
<feature type="domain" description="DUF6436" evidence="2">
    <location>
        <begin position="49"/>
        <end position="90"/>
    </location>
</feature>
<organism evidence="3 4">
    <name type="scientific">Psychrosphaera algicola</name>
    <dbReference type="NCBI Taxonomy" id="3023714"/>
    <lineage>
        <taxon>Bacteria</taxon>
        <taxon>Pseudomonadati</taxon>
        <taxon>Pseudomonadota</taxon>
        <taxon>Gammaproteobacteria</taxon>
        <taxon>Alteromonadales</taxon>
        <taxon>Pseudoalteromonadaceae</taxon>
        <taxon>Psychrosphaera</taxon>
    </lineage>
</organism>
<dbReference type="RefSeq" id="WP_272181681.1">
    <property type="nucleotide sequence ID" value="NZ_JAQOMS010000002.1"/>
</dbReference>
<evidence type="ECO:0000313" key="4">
    <source>
        <dbReference type="Proteomes" id="UP001528411"/>
    </source>
</evidence>
<dbReference type="InterPro" id="IPR045494">
    <property type="entry name" value="DUF6436"/>
</dbReference>
<protein>
    <recommendedName>
        <fullName evidence="2">DUF6436 domain-containing protein</fullName>
    </recommendedName>
</protein>
<comment type="caution">
    <text evidence="3">The sequence shown here is derived from an EMBL/GenBank/DDBJ whole genome shotgun (WGS) entry which is preliminary data.</text>
</comment>
<evidence type="ECO:0000259" key="2">
    <source>
        <dbReference type="Pfam" id="PF20029"/>
    </source>
</evidence>
<keyword evidence="1" id="KW-1133">Transmembrane helix</keyword>
<dbReference type="Proteomes" id="UP001528411">
    <property type="component" value="Unassembled WGS sequence"/>
</dbReference>
<evidence type="ECO:0000256" key="1">
    <source>
        <dbReference type="SAM" id="Phobius"/>
    </source>
</evidence>
<keyword evidence="4" id="KW-1185">Reference proteome</keyword>
<gene>
    <name evidence="3" type="ORF">PN838_19315</name>
</gene>
<keyword evidence="1" id="KW-0812">Transmembrane</keyword>
<evidence type="ECO:0000313" key="3">
    <source>
        <dbReference type="EMBL" id="MDC2890500.1"/>
    </source>
</evidence>